<sequence length="138" mass="14812">MPTAKSTAIEDTDKGDVALILTEFGQTLSPAINLSPAMEEEEDEGALSPSPPPAEDFEVAPAFAQPMGEEKDVSFSSPEVESTSVTPFLAQTMEEEEKFASSSSSKDAPAMTASRISFRCERGPFTRLVPIAILRLLK</sequence>
<reference evidence="2" key="1">
    <citation type="submission" date="2021-01" db="EMBL/GenBank/DDBJ databases">
        <authorList>
            <person name="Corre E."/>
            <person name="Pelletier E."/>
            <person name="Niang G."/>
            <person name="Scheremetjew M."/>
            <person name="Finn R."/>
            <person name="Kale V."/>
            <person name="Holt S."/>
            <person name="Cochrane G."/>
            <person name="Meng A."/>
            <person name="Brown T."/>
            <person name="Cohen L."/>
        </authorList>
    </citation>
    <scope>NUCLEOTIDE SEQUENCE</scope>
    <source>
        <strain evidence="2">CCMP826</strain>
    </source>
</reference>
<evidence type="ECO:0000313" key="2">
    <source>
        <dbReference type="EMBL" id="CAD9468276.1"/>
    </source>
</evidence>
<dbReference type="EMBL" id="HBGV01001164">
    <property type="protein sequence ID" value="CAD9468276.1"/>
    <property type="molecule type" value="Transcribed_RNA"/>
</dbReference>
<name>A0A7S2E130_9STRA</name>
<accession>A0A7S2E130</accession>
<feature type="region of interest" description="Disordered" evidence="1">
    <location>
        <begin position="32"/>
        <end position="57"/>
    </location>
</feature>
<dbReference type="AlphaFoldDB" id="A0A7S2E130"/>
<gene>
    <name evidence="2" type="ORF">HTAM1171_LOCUS709</name>
</gene>
<evidence type="ECO:0000256" key="1">
    <source>
        <dbReference type="SAM" id="MobiDB-lite"/>
    </source>
</evidence>
<protein>
    <submittedName>
        <fullName evidence="2">Uncharacterized protein</fullName>
    </submittedName>
</protein>
<proteinExistence type="predicted"/>
<organism evidence="2">
    <name type="scientific">Helicotheca tamesis</name>
    <dbReference type="NCBI Taxonomy" id="374047"/>
    <lineage>
        <taxon>Eukaryota</taxon>
        <taxon>Sar</taxon>
        <taxon>Stramenopiles</taxon>
        <taxon>Ochrophyta</taxon>
        <taxon>Bacillariophyta</taxon>
        <taxon>Mediophyceae</taxon>
        <taxon>Lithodesmiophycidae</taxon>
        <taxon>Lithodesmiales</taxon>
        <taxon>Lithodesmiaceae</taxon>
        <taxon>Helicotheca</taxon>
    </lineage>
</organism>